<gene>
    <name evidence="2" type="ORF">ACFFTL_19245</name>
</gene>
<feature type="region of interest" description="Disordered" evidence="1">
    <location>
        <begin position="1"/>
        <end position="30"/>
    </location>
</feature>
<comment type="caution">
    <text evidence="2">The sequence shown here is derived from an EMBL/GenBank/DDBJ whole genome shotgun (WGS) entry which is preliminary data.</text>
</comment>
<dbReference type="EMBL" id="JBHMCG010000094">
    <property type="protein sequence ID" value="MFB9574365.1"/>
    <property type="molecule type" value="Genomic_DNA"/>
</dbReference>
<name>A0ABV5R943_9ACTN</name>
<sequence length="50" mass="4795">MSSRVPGERGSGRIVAGPDGCATRTSGNASSSPVAAKFVAYGVGAGKGRG</sequence>
<reference evidence="2 3" key="1">
    <citation type="submission" date="2024-09" db="EMBL/GenBank/DDBJ databases">
        <authorList>
            <person name="Sun Q."/>
            <person name="Mori K."/>
        </authorList>
    </citation>
    <scope>NUCLEOTIDE SEQUENCE [LARGE SCALE GENOMIC DNA]</scope>
    <source>
        <strain evidence="2 3">JCM 3331</strain>
    </source>
</reference>
<organism evidence="2 3">
    <name type="scientific">Streptomyces yanii</name>
    <dbReference type="NCBI Taxonomy" id="78510"/>
    <lineage>
        <taxon>Bacteria</taxon>
        <taxon>Bacillati</taxon>
        <taxon>Actinomycetota</taxon>
        <taxon>Actinomycetes</taxon>
        <taxon>Kitasatosporales</taxon>
        <taxon>Streptomycetaceae</taxon>
        <taxon>Streptomyces</taxon>
    </lineage>
</organism>
<evidence type="ECO:0000256" key="1">
    <source>
        <dbReference type="SAM" id="MobiDB-lite"/>
    </source>
</evidence>
<dbReference type="RefSeq" id="WP_345510024.1">
    <property type="nucleotide sequence ID" value="NZ_BAAAXD010000005.1"/>
</dbReference>
<evidence type="ECO:0000313" key="3">
    <source>
        <dbReference type="Proteomes" id="UP001589710"/>
    </source>
</evidence>
<keyword evidence="3" id="KW-1185">Reference proteome</keyword>
<accession>A0ABV5R943</accession>
<protein>
    <submittedName>
        <fullName evidence="2">Uncharacterized protein</fullName>
    </submittedName>
</protein>
<dbReference type="Proteomes" id="UP001589710">
    <property type="component" value="Unassembled WGS sequence"/>
</dbReference>
<feature type="compositionally biased region" description="Basic and acidic residues" evidence="1">
    <location>
        <begin position="1"/>
        <end position="11"/>
    </location>
</feature>
<proteinExistence type="predicted"/>
<evidence type="ECO:0000313" key="2">
    <source>
        <dbReference type="EMBL" id="MFB9574365.1"/>
    </source>
</evidence>